<keyword evidence="2" id="KW-0677">Repeat</keyword>
<feature type="domain" description="C2H2-type" evidence="7">
    <location>
        <begin position="173"/>
        <end position="196"/>
    </location>
</feature>
<dbReference type="InterPro" id="IPR036236">
    <property type="entry name" value="Znf_C2H2_sf"/>
</dbReference>
<evidence type="ECO:0000313" key="8">
    <source>
        <dbReference type="EMBL" id="KAL3831341.1"/>
    </source>
</evidence>
<evidence type="ECO:0000256" key="1">
    <source>
        <dbReference type="ARBA" id="ARBA00022723"/>
    </source>
</evidence>
<feature type="region of interest" description="Disordered" evidence="6">
    <location>
        <begin position="453"/>
        <end position="472"/>
    </location>
</feature>
<keyword evidence="1" id="KW-0479">Metal-binding</keyword>
<evidence type="ECO:0000256" key="5">
    <source>
        <dbReference type="PROSITE-ProRule" id="PRU00042"/>
    </source>
</evidence>
<dbReference type="EMBL" id="JBJQND010000019">
    <property type="protein sequence ID" value="KAL3831341.1"/>
    <property type="molecule type" value="Genomic_DNA"/>
</dbReference>
<dbReference type="EMBL" id="JBJQND010000019">
    <property type="protein sequence ID" value="KAL3831340.1"/>
    <property type="molecule type" value="Genomic_DNA"/>
</dbReference>
<reference evidence="8 9" key="1">
    <citation type="submission" date="2024-11" db="EMBL/GenBank/DDBJ databases">
        <title>Chromosome-level genome assembly of the freshwater bivalve Anodonta woodiana.</title>
        <authorList>
            <person name="Chen X."/>
        </authorList>
    </citation>
    <scope>NUCLEOTIDE SEQUENCE [LARGE SCALE GENOMIC DNA]</scope>
    <source>
        <strain evidence="8">MN2024</strain>
        <tissue evidence="8">Gills</tissue>
    </source>
</reference>
<sequence>MMGRIKTTWISVKKNNKFKEIISMQEKPPDSKKMSVLVNQVDFKLLIATKKVLSVKLTRINADEKCTRSECSYVPKRTALNCVLCETCGYLFANEFIFRKHFVHQSFHHLQSFKCERCDRLFPTEHLLRRHQVNFKIQAGWRCKPYQCHVCRSRFSQMKFLKNHFSLNRKCELNCAFCGRDFLERKMLKRHIIENHIIPNIKTKDDYSVLQDFGILPGNTVVCTCPQNTSPHSVIKSSSKDISVIKIEPLVMDTKSTKYDACLINSTTMEPPKPFIQKPFNSLGLGNVLNLVENGGMYVPRDSYMTMHNTSQKITETISSVTVPIQYHHATLAQLMAENCSFQKQNTQDPFSSKPSRAMTNDSVDSQHQQAALLQFLPKQDSAKSYDTLTVDSQVTQYSSQQSVFPDSFTGHNQSLVQKNHRVLSDILKKPPSIITLSPAHNQSNQFLFQQVTTERGSSPQKRTPQSVSSTEGDQVIHGFVQISQDQTGHQMCEEKQCVLPPGLIDHRFHNVIENCSTVADGRIYSPNTSQKNGSKETEDQSEPDTSILVASLPSGSQVVIQNKVCNITPCRVCKKKFIYDPGSDQQIVNVFQCTKCKIIFSQEKEVLTHKCGKMDVPILSYSIKTKKTMQPNELAVVSGATRNSEELQKSFTSAIVAQHSEYEAAKNCHVYEDASAAESDQCCQSCRSIINVSQPQTQPMVYLIDDPSHLNMIQNLNGNAVSLLFESFDQYPCNRAIDMQSQLKTTIDSSHRNNTMQVPECLQQKTLDSSHERECLKYVVACLKQKVIEKIKSHISCLIDQSYKEKISNSIQSEWSFPAYSTNYSDQVRLQQEDMCVWNGAPMAATSDGNQTVSVGMTCNMTDTSGNQGEDSSQENKNAQIISTTQIKEEVIDPADEQRLRGGHVGISISDQVSEMGEGLVEEAGEKHTWKNPRELIKGEEITDSKKHIQIFDERSARIDYMDSAETLEKPKLINLLAGMEGIHEGAVWTDSTGHIKVFSQNCNEVEINSSTITVSNPNTQFMESPEMDICSVDDEFDIVGSTSVLPEGFVYVENM</sequence>
<evidence type="ECO:0000256" key="6">
    <source>
        <dbReference type="SAM" id="MobiDB-lite"/>
    </source>
</evidence>
<keyword evidence="9" id="KW-1185">Reference proteome</keyword>
<dbReference type="PANTHER" id="PTHR24408">
    <property type="entry name" value="ZINC FINGER PROTEIN"/>
    <property type="match status" value="1"/>
</dbReference>
<evidence type="ECO:0000256" key="4">
    <source>
        <dbReference type="ARBA" id="ARBA00022833"/>
    </source>
</evidence>
<evidence type="ECO:0000259" key="7">
    <source>
        <dbReference type="PROSITE" id="PS50157"/>
    </source>
</evidence>
<evidence type="ECO:0000256" key="3">
    <source>
        <dbReference type="ARBA" id="ARBA00022771"/>
    </source>
</evidence>
<dbReference type="Gene3D" id="3.30.160.60">
    <property type="entry name" value="Classic Zinc Finger"/>
    <property type="match status" value="1"/>
</dbReference>
<dbReference type="InterPro" id="IPR013087">
    <property type="entry name" value="Znf_C2H2_type"/>
</dbReference>
<dbReference type="GO" id="GO:0008270">
    <property type="term" value="F:zinc ion binding"/>
    <property type="evidence" value="ECO:0007669"/>
    <property type="project" value="UniProtKB-KW"/>
</dbReference>
<feature type="domain" description="C2H2-type" evidence="7">
    <location>
        <begin position="113"/>
        <end position="143"/>
    </location>
</feature>
<dbReference type="SUPFAM" id="SSF57667">
    <property type="entry name" value="beta-beta-alpha zinc fingers"/>
    <property type="match status" value="1"/>
</dbReference>
<dbReference type="AlphaFoldDB" id="A0ABD3T3Z9"/>
<gene>
    <name evidence="8" type="ORF">ACJMK2_023101</name>
</gene>
<organism evidence="8 9">
    <name type="scientific">Sinanodonta woodiana</name>
    <name type="common">Chinese pond mussel</name>
    <name type="synonym">Anodonta woodiana</name>
    <dbReference type="NCBI Taxonomy" id="1069815"/>
    <lineage>
        <taxon>Eukaryota</taxon>
        <taxon>Metazoa</taxon>
        <taxon>Spiralia</taxon>
        <taxon>Lophotrochozoa</taxon>
        <taxon>Mollusca</taxon>
        <taxon>Bivalvia</taxon>
        <taxon>Autobranchia</taxon>
        <taxon>Heteroconchia</taxon>
        <taxon>Palaeoheterodonta</taxon>
        <taxon>Unionida</taxon>
        <taxon>Unionoidea</taxon>
        <taxon>Unionidae</taxon>
        <taxon>Unioninae</taxon>
        <taxon>Sinanodonta</taxon>
    </lineage>
</organism>
<accession>A0ABD3T3Z9</accession>
<dbReference type="SMART" id="SM00355">
    <property type="entry name" value="ZnF_C2H2"/>
    <property type="match status" value="5"/>
</dbReference>
<dbReference type="PANTHER" id="PTHR24408:SF58">
    <property type="entry name" value="TRANSCRIPTION FACTOR (TFIIIA), PUTATIVE (AFU_ORTHOLOGUE AFUA_1G05150)-RELATED"/>
    <property type="match status" value="1"/>
</dbReference>
<feature type="region of interest" description="Disordered" evidence="6">
    <location>
        <begin position="524"/>
        <end position="544"/>
    </location>
</feature>
<keyword evidence="3 5" id="KW-0863">Zinc-finger</keyword>
<keyword evidence="4" id="KW-0862">Zinc</keyword>
<dbReference type="Proteomes" id="UP001634394">
    <property type="component" value="Unassembled WGS sequence"/>
</dbReference>
<comment type="caution">
    <text evidence="8">The sequence shown here is derived from an EMBL/GenBank/DDBJ whole genome shotgun (WGS) entry which is preliminary data.</text>
</comment>
<proteinExistence type="predicted"/>
<dbReference type="PROSITE" id="PS50157">
    <property type="entry name" value="ZINC_FINGER_C2H2_2"/>
    <property type="match status" value="2"/>
</dbReference>
<evidence type="ECO:0000256" key="2">
    <source>
        <dbReference type="ARBA" id="ARBA00022737"/>
    </source>
</evidence>
<dbReference type="PROSITE" id="PS00028">
    <property type="entry name" value="ZINC_FINGER_C2H2_1"/>
    <property type="match status" value="1"/>
</dbReference>
<name>A0ABD3T3Z9_SINWO</name>
<evidence type="ECO:0000313" key="9">
    <source>
        <dbReference type="Proteomes" id="UP001634394"/>
    </source>
</evidence>
<protein>
    <recommendedName>
        <fullName evidence="7">C2H2-type domain-containing protein</fullName>
    </recommendedName>
</protein>